<evidence type="ECO:0000313" key="10">
    <source>
        <dbReference type="Proteomes" id="UP000053467"/>
    </source>
</evidence>
<evidence type="ECO:0000259" key="8">
    <source>
        <dbReference type="PROSITE" id="PS50928"/>
    </source>
</evidence>
<feature type="transmembrane region" description="Helical" evidence="7">
    <location>
        <begin position="278"/>
        <end position="299"/>
    </location>
</feature>
<dbReference type="CDD" id="cd06261">
    <property type="entry name" value="TM_PBP2"/>
    <property type="match status" value="1"/>
</dbReference>
<evidence type="ECO:0000256" key="2">
    <source>
        <dbReference type="ARBA" id="ARBA00022448"/>
    </source>
</evidence>
<name>A0A101I050_UNCT6</name>
<dbReference type="PROSITE" id="PS50928">
    <property type="entry name" value="ABC_TM1"/>
    <property type="match status" value="1"/>
</dbReference>
<dbReference type="PANTHER" id="PTHR43163:SF6">
    <property type="entry name" value="DIPEPTIDE TRANSPORT SYSTEM PERMEASE PROTEIN DPPB-RELATED"/>
    <property type="match status" value="1"/>
</dbReference>
<keyword evidence="6 7" id="KW-0472">Membrane</keyword>
<keyword evidence="5 7" id="KW-1133">Transmembrane helix</keyword>
<comment type="caution">
    <text evidence="9">The sequence shown here is derived from an EMBL/GenBank/DDBJ whole genome shotgun (WGS) entry which is preliminary data.</text>
</comment>
<reference evidence="10" key="1">
    <citation type="journal article" date="2015" name="MBio">
        <title>Genome-Resolved Metagenomic Analysis Reveals Roles for Candidate Phyla and Other Microbial Community Members in Biogeochemical Transformations in Oil Reservoirs.</title>
        <authorList>
            <person name="Hu P."/>
            <person name="Tom L."/>
            <person name="Singh A."/>
            <person name="Thomas B.C."/>
            <person name="Baker B.J."/>
            <person name="Piceno Y.M."/>
            <person name="Andersen G.L."/>
            <person name="Banfield J.F."/>
        </authorList>
    </citation>
    <scope>NUCLEOTIDE SEQUENCE [LARGE SCALE GENOMIC DNA]</scope>
</reference>
<feature type="transmembrane region" description="Helical" evidence="7">
    <location>
        <begin position="133"/>
        <end position="160"/>
    </location>
</feature>
<evidence type="ECO:0000313" key="9">
    <source>
        <dbReference type="EMBL" id="KUK86014.1"/>
    </source>
</evidence>
<evidence type="ECO:0000256" key="6">
    <source>
        <dbReference type="ARBA" id="ARBA00023136"/>
    </source>
</evidence>
<evidence type="ECO:0000256" key="1">
    <source>
        <dbReference type="ARBA" id="ARBA00004651"/>
    </source>
</evidence>
<dbReference type="SUPFAM" id="SSF161098">
    <property type="entry name" value="MetI-like"/>
    <property type="match status" value="1"/>
</dbReference>
<comment type="similarity">
    <text evidence="7">Belongs to the binding-protein-dependent transport system permease family.</text>
</comment>
<feature type="transmembrane region" description="Helical" evidence="7">
    <location>
        <begin position="172"/>
        <end position="191"/>
    </location>
</feature>
<evidence type="ECO:0000256" key="7">
    <source>
        <dbReference type="RuleBase" id="RU363032"/>
    </source>
</evidence>
<keyword evidence="3" id="KW-1003">Cell membrane</keyword>
<dbReference type="Pfam" id="PF19300">
    <property type="entry name" value="BPD_transp_1_N"/>
    <property type="match status" value="1"/>
</dbReference>
<dbReference type="GO" id="GO:0005886">
    <property type="term" value="C:plasma membrane"/>
    <property type="evidence" value="ECO:0007669"/>
    <property type="project" value="UniProtKB-SubCell"/>
</dbReference>
<gene>
    <name evidence="9" type="ORF">XE03_1761</name>
</gene>
<dbReference type="InterPro" id="IPR045621">
    <property type="entry name" value="BPD_transp_1_N"/>
</dbReference>
<keyword evidence="4 7" id="KW-0812">Transmembrane</keyword>
<evidence type="ECO:0000256" key="4">
    <source>
        <dbReference type="ARBA" id="ARBA00022692"/>
    </source>
</evidence>
<feature type="transmembrane region" description="Helical" evidence="7">
    <location>
        <begin position="98"/>
        <end position="121"/>
    </location>
</feature>
<dbReference type="GO" id="GO:0055085">
    <property type="term" value="P:transmembrane transport"/>
    <property type="evidence" value="ECO:0007669"/>
    <property type="project" value="InterPro"/>
</dbReference>
<proteinExistence type="inferred from homology"/>
<feature type="transmembrane region" description="Helical" evidence="7">
    <location>
        <begin position="9"/>
        <end position="30"/>
    </location>
</feature>
<dbReference type="PANTHER" id="PTHR43163">
    <property type="entry name" value="DIPEPTIDE TRANSPORT SYSTEM PERMEASE PROTEIN DPPB-RELATED"/>
    <property type="match status" value="1"/>
</dbReference>
<dbReference type="Proteomes" id="UP000053467">
    <property type="component" value="Unassembled WGS sequence"/>
</dbReference>
<dbReference type="Pfam" id="PF00528">
    <property type="entry name" value="BPD_transp_1"/>
    <property type="match status" value="1"/>
</dbReference>
<dbReference type="AlphaFoldDB" id="A0A101I050"/>
<evidence type="ECO:0000256" key="3">
    <source>
        <dbReference type="ARBA" id="ARBA00022475"/>
    </source>
</evidence>
<organism evidence="9 10">
    <name type="scientific">candidate division TA06 bacterium 34_109</name>
    <dbReference type="NCBI Taxonomy" id="1635277"/>
    <lineage>
        <taxon>Bacteria</taxon>
        <taxon>Bacteria division TA06</taxon>
    </lineage>
</organism>
<evidence type="ECO:0000256" key="5">
    <source>
        <dbReference type="ARBA" id="ARBA00022989"/>
    </source>
</evidence>
<accession>A0A101I050</accession>
<feature type="domain" description="ABC transmembrane type-1" evidence="8">
    <location>
        <begin position="94"/>
        <end position="292"/>
    </location>
</feature>
<protein>
    <submittedName>
        <fullName evidence="9">ABC-type transporter, integral membrane subunit</fullName>
    </submittedName>
</protein>
<dbReference type="EMBL" id="LGGX01000032">
    <property type="protein sequence ID" value="KUK86014.1"/>
    <property type="molecule type" value="Genomic_DNA"/>
</dbReference>
<comment type="subcellular location">
    <subcellularLocation>
        <location evidence="1 7">Cell membrane</location>
        <topology evidence="1 7">Multi-pass membrane protein</topology>
    </subcellularLocation>
</comment>
<sequence>MRRYIVIRLIYTIVVIFGVSILVFLVTHVIGDPVNTMLPLQATEAERIALAHELGLDRPIPTQLSDFLMSIIRLDFGNSWWQQIPALGIVLERIPATLILVVIGFLLAVIIALPLGILAAYKQGSTIDRFLTNVSLLGISFPPFWIALMLILFFAVRMGWVYTSGYGTFKHAVLPILTISLIPAAHLFQIIRTSIAEQLNSQYVITARAKGVKEIDILFRHTLKNAACPVITMFGFDFGRYLAGEAAAVEVVFGWPGIGTLIVDTIGKQDFPLLQAEVFTVALVICIINLITDISYAFFNPTIKY</sequence>
<dbReference type="Gene3D" id="1.10.3720.10">
    <property type="entry name" value="MetI-like"/>
    <property type="match status" value="1"/>
</dbReference>
<dbReference type="InterPro" id="IPR035906">
    <property type="entry name" value="MetI-like_sf"/>
</dbReference>
<dbReference type="InterPro" id="IPR000515">
    <property type="entry name" value="MetI-like"/>
</dbReference>
<keyword evidence="2 7" id="KW-0813">Transport</keyword>